<keyword evidence="6" id="KW-1185">Reference proteome</keyword>
<gene>
    <name evidence="4" type="primary">nrdI</name>
    <name evidence="5" type="ORF">CJ203_00590</name>
</gene>
<proteinExistence type="inferred from homology"/>
<reference evidence="5 6" key="1">
    <citation type="submission" date="2017-09" db="EMBL/GenBank/DDBJ databases">
        <title>Bacterial strain isolated from the female urinary microbiota.</title>
        <authorList>
            <person name="Thomas-White K."/>
            <person name="Kumar N."/>
            <person name="Forster S."/>
            <person name="Putonti C."/>
            <person name="Lawley T."/>
            <person name="Wolfe A.J."/>
        </authorList>
    </citation>
    <scope>NUCLEOTIDE SEQUENCE [LARGE SCALE GENOMIC DNA]</scope>
    <source>
        <strain evidence="5 6">UMB0792</strain>
    </source>
</reference>
<dbReference type="Pfam" id="PF07972">
    <property type="entry name" value="Flavodoxin_NdrI"/>
    <property type="match status" value="1"/>
</dbReference>
<sequence>MLVVYFSSATGNTARFVEKLGLPAARIPLRKLEGELVVDKPYVLLCPTYGGGASLVKGVNSRPVPPQVIRFLNNEHNRGLLRGVIAAGNSNFGPDFCLAGDVISAKTGKPYLYRFELMGTEADVEHVRDCLLEQAAELGLGPLTAEEEVALERRKAQPANENAERLARLRERYQAV</sequence>
<comment type="similarity">
    <text evidence="2 4">Belongs to the NrdI family.</text>
</comment>
<dbReference type="Proteomes" id="UP000235836">
    <property type="component" value="Unassembled WGS sequence"/>
</dbReference>
<dbReference type="GO" id="GO:0010181">
    <property type="term" value="F:FMN binding"/>
    <property type="evidence" value="ECO:0007669"/>
    <property type="project" value="InterPro"/>
</dbReference>
<dbReference type="InterPro" id="IPR004465">
    <property type="entry name" value="RNR_NrdI"/>
</dbReference>
<evidence type="ECO:0000256" key="3">
    <source>
        <dbReference type="ARBA" id="ARBA00020129"/>
    </source>
</evidence>
<name>A0A2N6T7V5_9CORY</name>
<evidence type="ECO:0000313" key="6">
    <source>
        <dbReference type="Proteomes" id="UP000235836"/>
    </source>
</evidence>
<dbReference type="AlphaFoldDB" id="A0A2N6T7V5"/>
<dbReference type="Gene3D" id="3.40.50.360">
    <property type="match status" value="1"/>
</dbReference>
<dbReference type="EMBL" id="PNHG01000001">
    <property type="protein sequence ID" value="PMC65411.1"/>
    <property type="molecule type" value="Genomic_DNA"/>
</dbReference>
<comment type="caution">
    <text evidence="5">The sequence shown here is derived from an EMBL/GenBank/DDBJ whole genome shotgun (WGS) entry which is preliminary data.</text>
</comment>
<dbReference type="HAMAP" id="MF_00128">
    <property type="entry name" value="NrdI"/>
    <property type="match status" value="1"/>
</dbReference>
<protein>
    <recommendedName>
        <fullName evidence="3 4">Protein NrdI</fullName>
    </recommendedName>
</protein>
<dbReference type="InterPro" id="IPR020852">
    <property type="entry name" value="RNR_Ib_NrdI_bac"/>
</dbReference>
<dbReference type="InterPro" id="IPR029039">
    <property type="entry name" value="Flavoprotein-like_sf"/>
</dbReference>
<organism evidence="5 6">
    <name type="scientific">Corynebacterium tuscaniense</name>
    <dbReference type="NCBI Taxonomy" id="302449"/>
    <lineage>
        <taxon>Bacteria</taxon>
        <taxon>Bacillati</taxon>
        <taxon>Actinomycetota</taxon>
        <taxon>Actinomycetes</taxon>
        <taxon>Mycobacteriales</taxon>
        <taxon>Corynebacteriaceae</taxon>
        <taxon>Corynebacterium</taxon>
    </lineage>
</organism>
<evidence type="ECO:0000313" key="5">
    <source>
        <dbReference type="EMBL" id="PMC65411.1"/>
    </source>
</evidence>
<dbReference type="NCBIfam" id="TIGR00333">
    <property type="entry name" value="nrdI"/>
    <property type="match status" value="1"/>
</dbReference>
<accession>A0A2N6T7V5</accession>
<evidence type="ECO:0000256" key="4">
    <source>
        <dbReference type="HAMAP-Rule" id="MF_00128"/>
    </source>
</evidence>
<evidence type="ECO:0000256" key="1">
    <source>
        <dbReference type="ARBA" id="ARBA00003999"/>
    </source>
</evidence>
<comment type="function">
    <text evidence="1 4">Probably involved in ribonucleotide reductase function.</text>
</comment>
<dbReference type="SUPFAM" id="SSF52218">
    <property type="entry name" value="Flavoproteins"/>
    <property type="match status" value="1"/>
</dbReference>
<dbReference type="PANTHER" id="PTHR37297">
    <property type="entry name" value="PROTEIN NRDI"/>
    <property type="match status" value="1"/>
</dbReference>
<evidence type="ECO:0000256" key="2">
    <source>
        <dbReference type="ARBA" id="ARBA00009942"/>
    </source>
</evidence>
<dbReference type="PANTHER" id="PTHR37297:SF1">
    <property type="entry name" value="PROTEIN NRDI"/>
    <property type="match status" value="1"/>
</dbReference>